<evidence type="ECO:0000256" key="6">
    <source>
        <dbReference type="SAM" id="MobiDB-lite"/>
    </source>
</evidence>
<dbReference type="Gene3D" id="2.40.240.130">
    <property type="match status" value="1"/>
</dbReference>
<dbReference type="Pfam" id="PF00778">
    <property type="entry name" value="DIX"/>
    <property type="match status" value="1"/>
</dbReference>
<dbReference type="InterPro" id="IPR015506">
    <property type="entry name" value="Dsh/Dvl-rel"/>
</dbReference>
<keyword evidence="4 5" id="KW-0879">Wnt signaling pathway</keyword>
<dbReference type="PANTHER" id="PTHR10878:SF6">
    <property type="entry name" value="SEGMENT POLARITY PROTEIN DISHEVELLED HOMOLOG DVL-3"/>
    <property type="match status" value="1"/>
</dbReference>
<evidence type="ECO:0000259" key="7">
    <source>
        <dbReference type="PROSITE" id="PS50841"/>
    </source>
</evidence>
<dbReference type="PANTHER" id="PTHR10878">
    <property type="entry name" value="SEGMENT POLARITY PROTEIN DISHEVELLED"/>
    <property type="match status" value="1"/>
</dbReference>
<dbReference type="GO" id="GO:0060070">
    <property type="term" value="P:canonical Wnt signaling pathway"/>
    <property type="evidence" value="ECO:0007669"/>
    <property type="project" value="TreeGrafter"/>
</dbReference>
<dbReference type="EMBL" id="JBBHLL010001621">
    <property type="protein sequence ID" value="KAK7795882.1"/>
    <property type="molecule type" value="Genomic_DNA"/>
</dbReference>
<protein>
    <recommendedName>
        <fullName evidence="7">DIX domain-containing protein</fullName>
    </recommendedName>
</protein>
<dbReference type="AlphaFoldDB" id="A0AAW0H3V2"/>
<dbReference type="SMART" id="SM00021">
    <property type="entry name" value="DAX"/>
    <property type="match status" value="1"/>
</dbReference>
<dbReference type="InterPro" id="IPR029071">
    <property type="entry name" value="Ubiquitin-like_domsf"/>
</dbReference>
<name>A0AAW0H3V2_MYOGA</name>
<evidence type="ECO:0000313" key="8">
    <source>
        <dbReference type="EMBL" id="KAK7795882.1"/>
    </source>
</evidence>
<accession>A0AAW0H3V2</accession>
<dbReference type="InterPro" id="IPR003351">
    <property type="entry name" value="Dishevelled_protein_dom"/>
</dbReference>
<comment type="subcellular location">
    <subcellularLocation>
        <location evidence="1">Cytoplasm</location>
    </subcellularLocation>
</comment>
<keyword evidence="2" id="KW-0217">Developmental protein</keyword>
<dbReference type="Pfam" id="PF02377">
    <property type="entry name" value="Dishevelled"/>
    <property type="match status" value="1"/>
</dbReference>
<evidence type="ECO:0000256" key="1">
    <source>
        <dbReference type="ARBA" id="ARBA00004496"/>
    </source>
</evidence>
<dbReference type="PROSITE" id="PS50841">
    <property type="entry name" value="DIX"/>
    <property type="match status" value="1"/>
</dbReference>
<dbReference type="GO" id="GO:0005829">
    <property type="term" value="C:cytosol"/>
    <property type="evidence" value="ECO:0007669"/>
    <property type="project" value="TreeGrafter"/>
</dbReference>
<feature type="region of interest" description="Disordered" evidence="6">
    <location>
        <begin position="169"/>
        <end position="188"/>
    </location>
</feature>
<dbReference type="InterPro" id="IPR001158">
    <property type="entry name" value="DIX"/>
</dbReference>
<keyword evidence="9" id="KW-1185">Reference proteome</keyword>
<sequence length="188" mass="21066">MSRRAKAGAMGETKIIYHLDRQEPQYLVKLPLPADRVTLTDFKDVLQRPSYKFFFKSMDDDFRVVKEEISDDNAKLPCFNGHVMSWLVLTEGSHPEPALFCTDNPAELPLSMERTGDIGYSQPPFFHLHASGGSQENLDNDTETKSLVSAQWERPDGEMAQNMQPCSMELQRGSSGGSRAAMTVLPPL</sequence>
<organism evidence="8 9">
    <name type="scientific">Myodes glareolus</name>
    <name type="common">Bank vole</name>
    <name type="synonym">Clethrionomys glareolus</name>
    <dbReference type="NCBI Taxonomy" id="447135"/>
    <lineage>
        <taxon>Eukaryota</taxon>
        <taxon>Metazoa</taxon>
        <taxon>Chordata</taxon>
        <taxon>Craniata</taxon>
        <taxon>Vertebrata</taxon>
        <taxon>Euteleostomi</taxon>
        <taxon>Mammalia</taxon>
        <taxon>Eutheria</taxon>
        <taxon>Euarchontoglires</taxon>
        <taxon>Glires</taxon>
        <taxon>Rodentia</taxon>
        <taxon>Myomorpha</taxon>
        <taxon>Muroidea</taxon>
        <taxon>Cricetidae</taxon>
        <taxon>Arvicolinae</taxon>
        <taxon>Myodes</taxon>
    </lineage>
</organism>
<reference evidence="8 9" key="1">
    <citation type="journal article" date="2023" name="bioRxiv">
        <title>Conserved and derived expression patterns and positive selection on dental genes reveal complex evolutionary context of ever-growing rodent molars.</title>
        <authorList>
            <person name="Calamari Z.T."/>
            <person name="Song A."/>
            <person name="Cohen E."/>
            <person name="Akter M."/>
            <person name="Roy R.D."/>
            <person name="Hallikas O."/>
            <person name="Christensen M.M."/>
            <person name="Li P."/>
            <person name="Marangoni P."/>
            <person name="Jernvall J."/>
            <person name="Klein O.D."/>
        </authorList>
    </citation>
    <scope>NUCLEOTIDE SEQUENCE [LARGE SCALE GENOMIC DNA]</scope>
    <source>
        <strain evidence="8">V071</strain>
    </source>
</reference>
<proteinExistence type="predicted"/>
<evidence type="ECO:0000256" key="4">
    <source>
        <dbReference type="ARBA" id="ARBA00022687"/>
    </source>
</evidence>
<comment type="caution">
    <text evidence="8">The sequence shown here is derived from an EMBL/GenBank/DDBJ whole genome shotgun (WGS) entry which is preliminary data.</text>
</comment>
<gene>
    <name evidence="8" type="ORF">U0070_010249</name>
</gene>
<keyword evidence="3" id="KW-0963">Cytoplasm</keyword>
<dbReference type="InterPro" id="IPR038207">
    <property type="entry name" value="DIX_dom_sf"/>
</dbReference>
<feature type="domain" description="DIX" evidence="7">
    <location>
        <begin position="10"/>
        <end position="91"/>
    </location>
</feature>
<evidence type="ECO:0000256" key="2">
    <source>
        <dbReference type="ARBA" id="ARBA00022473"/>
    </source>
</evidence>
<dbReference type="GO" id="GO:0005109">
    <property type="term" value="F:frizzled binding"/>
    <property type="evidence" value="ECO:0007669"/>
    <property type="project" value="TreeGrafter"/>
</dbReference>
<evidence type="ECO:0000256" key="3">
    <source>
        <dbReference type="ARBA" id="ARBA00022490"/>
    </source>
</evidence>
<dbReference type="Proteomes" id="UP001488838">
    <property type="component" value="Unassembled WGS sequence"/>
</dbReference>
<dbReference type="SUPFAM" id="SSF54236">
    <property type="entry name" value="Ubiquitin-like"/>
    <property type="match status" value="1"/>
</dbReference>
<evidence type="ECO:0000313" key="9">
    <source>
        <dbReference type="Proteomes" id="UP001488838"/>
    </source>
</evidence>
<dbReference type="FunFam" id="2.40.240.130:FF:000001">
    <property type="entry name" value="Segment polarity protein dishevelled homolog DVL-1"/>
    <property type="match status" value="1"/>
</dbReference>
<evidence type="ECO:0000256" key="5">
    <source>
        <dbReference type="PROSITE-ProRule" id="PRU00069"/>
    </source>
</evidence>